<accession>A0A2I0K4H0</accession>
<dbReference type="Proteomes" id="UP000233551">
    <property type="component" value="Unassembled WGS sequence"/>
</dbReference>
<protein>
    <submittedName>
        <fullName evidence="1">Uncharacterized protein</fullName>
    </submittedName>
</protein>
<evidence type="ECO:0000313" key="1">
    <source>
        <dbReference type="EMBL" id="PKI63432.1"/>
    </source>
</evidence>
<dbReference type="EMBL" id="PGOL01000888">
    <property type="protein sequence ID" value="PKI63432.1"/>
    <property type="molecule type" value="Genomic_DNA"/>
</dbReference>
<evidence type="ECO:0000313" key="2">
    <source>
        <dbReference type="Proteomes" id="UP000233551"/>
    </source>
</evidence>
<gene>
    <name evidence="1" type="ORF">CRG98_016099</name>
</gene>
<sequence length="200" mass="22194">MAVPEAPNGILLQGWVAVAGKQFSFPTTAISVFPKRIPKVCRKAFGTIKMSLGKSACFRVPFTCPWIGGPGSLVRKASANIQECPDLSRRLLKCSRRCHWSFCRGPHVRSFTSDCRVTNSNLSFGRESLCREPVGQNGVLIACPSLVECSIRGWGERASARACHEIATWLRGVDYETVDEGLEPAKRYMQGRSPWKAIRY</sequence>
<dbReference type="AlphaFoldDB" id="A0A2I0K4H0"/>
<proteinExistence type="predicted"/>
<keyword evidence="2" id="KW-1185">Reference proteome</keyword>
<name>A0A2I0K4H0_PUNGR</name>
<organism evidence="1 2">
    <name type="scientific">Punica granatum</name>
    <name type="common">Pomegranate</name>
    <dbReference type="NCBI Taxonomy" id="22663"/>
    <lineage>
        <taxon>Eukaryota</taxon>
        <taxon>Viridiplantae</taxon>
        <taxon>Streptophyta</taxon>
        <taxon>Embryophyta</taxon>
        <taxon>Tracheophyta</taxon>
        <taxon>Spermatophyta</taxon>
        <taxon>Magnoliopsida</taxon>
        <taxon>eudicotyledons</taxon>
        <taxon>Gunneridae</taxon>
        <taxon>Pentapetalae</taxon>
        <taxon>rosids</taxon>
        <taxon>malvids</taxon>
        <taxon>Myrtales</taxon>
        <taxon>Lythraceae</taxon>
        <taxon>Punica</taxon>
    </lineage>
</organism>
<comment type="caution">
    <text evidence="1">The sequence shown here is derived from an EMBL/GenBank/DDBJ whole genome shotgun (WGS) entry which is preliminary data.</text>
</comment>
<reference evidence="1 2" key="1">
    <citation type="submission" date="2017-11" db="EMBL/GenBank/DDBJ databases">
        <title>De-novo sequencing of pomegranate (Punica granatum L.) genome.</title>
        <authorList>
            <person name="Akparov Z."/>
            <person name="Amiraslanov A."/>
            <person name="Hajiyeva S."/>
            <person name="Abbasov M."/>
            <person name="Kaur K."/>
            <person name="Hamwieh A."/>
            <person name="Solovyev V."/>
            <person name="Salamov A."/>
            <person name="Braich B."/>
            <person name="Kosarev P."/>
            <person name="Mahmoud A."/>
            <person name="Hajiyev E."/>
            <person name="Babayeva S."/>
            <person name="Izzatullayeva V."/>
            <person name="Mammadov A."/>
            <person name="Mammadov A."/>
            <person name="Sharifova S."/>
            <person name="Ojaghi J."/>
            <person name="Eynullazada K."/>
            <person name="Bayramov B."/>
            <person name="Abdulazimova A."/>
            <person name="Shahmuradov I."/>
        </authorList>
    </citation>
    <scope>NUCLEOTIDE SEQUENCE [LARGE SCALE GENOMIC DNA]</scope>
    <source>
        <strain evidence="2">cv. AG2017</strain>
        <tissue evidence="1">Leaf</tissue>
    </source>
</reference>